<keyword evidence="1 4" id="KW-0732">Signal</keyword>
<dbReference type="InterPro" id="IPR044993">
    <property type="entry name" value="BXL"/>
</dbReference>
<evidence type="ECO:0000313" key="7">
    <source>
        <dbReference type="Proteomes" id="UP000324705"/>
    </source>
</evidence>
<dbReference type="Gene3D" id="2.60.40.10">
    <property type="entry name" value="Immunoglobulins"/>
    <property type="match status" value="1"/>
</dbReference>
<name>A0A9R1PU63_TRITD</name>
<keyword evidence="3" id="KW-0326">Glycosidase</keyword>
<dbReference type="OMA" id="TLEWIST"/>
<dbReference type="Proteomes" id="UP000324705">
    <property type="component" value="Chromosome 2B"/>
</dbReference>
<evidence type="ECO:0000259" key="5">
    <source>
        <dbReference type="SMART" id="SM01217"/>
    </source>
</evidence>
<dbReference type="PANTHER" id="PTHR42721">
    <property type="entry name" value="SUGAR HYDROLASE-RELATED"/>
    <property type="match status" value="1"/>
</dbReference>
<feature type="signal peptide" evidence="4">
    <location>
        <begin position="1"/>
        <end position="22"/>
    </location>
</feature>
<dbReference type="GO" id="GO:0009044">
    <property type="term" value="F:xylan 1,4-beta-xylosidase activity"/>
    <property type="evidence" value="ECO:0007669"/>
    <property type="project" value="InterPro"/>
</dbReference>
<proteinExistence type="predicted"/>
<dbReference type="Pfam" id="PF01915">
    <property type="entry name" value="Glyco_hydro_3_C"/>
    <property type="match status" value="1"/>
</dbReference>
<dbReference type="Pfam" id="PF14310">
    <property type="entry name" value="Fn3-like"/>
    <property type="match status" value="1"/>
</dbReference>
<evidence type="ECO:0000256" key="1">
    <source>
        <dbReference type="ARBA" id="ARBA00022729"/>
    </source>
</evidence>
<reference evidence="6 7" key="1">
    <citation type="submission" date="2017-09" db="EMBL/GenBank/DDBJ databases">
        <authorList>
            <consortium name="International Durum Wheat Genome Sequencing Consortium (IDWGSC)"/>
            <person name="Milanesi L."/>
        </authorList>
    </citation>
    <scope>NUCLEOTIDE SEQUENCE [LARGE SCALE GENOMIC DNA]</scope>
    <source>
        <strain evidence="7">cv. Svevo</strain>
    </source>
</reference>
<feature type="domain" description="Fibronectin type III-like" evidence="5">
    <location>
        <begin position="657"/>
        <end position="727"/>
    </location>
</feature>
<dbReference type="GO" id="GO:0045493">
    <property type="term" value="P:xylan catabolic process"/>
    <property type="evidence" value="ECO:0007669"/>
    <property type="project" value="InterPro"/>
</dbReference>
<dbReference type="InterPro" id="IPR017853">
    <property type="entry name" value="GH"/>
</dbReference>
<organism evidence="6 7">
    <name type="scientific">Triticum turgidum subsp. durum</name>
    <name type="common">Durum wheat</name>
    <name type="synonym">Triticum durum</name>
    <dbReference type="NCBI Taxonomy" id="4567"/>
    <lineage>
        <taxon>Eukaryota</taxon>
        <taxon>Viridiplantae</taxon>
        <taxon>Streptophyta</taxon>
        <taxon>Embryophyta</taxon>
        <taxon>Tracheophyta</taxon>
        <taxon>Spermatophyta</taxon>
        <taxon>Magnoliopsida</taxon>
        <taxon>Liliopsida</taxon>
        <taxon>Poales</taxon>
        <taxon>Poaceae</taxon>
        <taxon>BOP clade</taxon>
        <taxon>Pooideae</taxon>
        <taxon>Triticodae</taxon>
        <taxon>Triticeae</taxon>
        <taxon>Triticinae</taxon>
        <taxon>Triticum</taxon>
    </lineage>
</organism>
<dbReference type="InterPro" id="IPR001764">
    <property type="entry name" value="Glyco_hydro_3_N"/>
</dbReference>
<evidence type="ECO:0000256" key="4">
    <source>
        <dbReference type="SAM" id="SignalP"/>
    </source>
</evidence>
<keyword evidence="7" id="KW-1185">Reference proteome</keyword>
<dbReference type="Gene3D" id="3.20.20.300">
    <property type="entry name" value="Glycoside hydrolase, family 3, N-terminal domain"/>
    <property type="match status" value="2"/>
</dbReference>
<keyword evidence="2" id="KW-0378">Hydrolase</keyword>
<dbReference type="SMART" id="SM01217">
    <property type="entry name" value="Fn3_like"/>
    <property type="match status" value="1"/>
</dbReference>
<dbReference type="InterPro" id="IPR026891">
    <property type="entry name" value="Fn3-like"/>
</dbReference>
<dbReference type="Gene3D" id="3.40.50.1700">
    <property type="entry name" value="Glycoside hydrolase family 3 C-terminal domain"/>
    <property type="match status" value="1"/>
</dbReference>
<dbReference type="GO" id="GO:0031222">
    <property type="term" value="P:arabinan catabolic process"/>
    <property type="evidence" value="ECO:0007669"/>
    <property type="project" value="TreeGrafter"/>
</dbReference>
<dbReference type="Gramene" id="TRITD2Bv1G184010.4">
    <property type="protein sequence ID" value="TRITD2Bv1G184010.4"/>
    <property type="gene ID" value="TRITD2Bv1G184010"/>
</dbReference>
<feature type="chain" id="PRO_5040259539" description="Fibronectin type III-like domain-containing protein" evidence="4">
    <location>
        <begin position="23"/>
        <end position="734"/>
    </location>
</feature>
<dbReference type="PANTHER" id="PTHR42721:SF1">
    <property type="entry name" value="BETA-D-XYLOSIDASE 6-RELATED"/>
    <property type="match status" value="1"/>
</dbReference>
<dbReference type="InterPro" id="IPR013783">
    <property type="entry name" value="Ig-like_fold"/>
</dbReference>
<protein>
    <recommendedName>
        <fullName evidence="5">Fibronectin type III-like domain-containing protein</fullName>
    </recommendedName>
</protein>
<evidence type="ECO:0000313" key="6">
    <source>
        <dbReference type="EMBL" id="VAH49632.1"/>
    </source>
</evidence>
<dbReference type="EMBL" id="LT934114">
    <property type="protein sequence ID" value="VAH49632.1"/>
    <property type="molecule type" value="Genomic_DNA"/>
</dbReference>
<accession>A0A9R1PU63</accession>
<evidence type="ECO:0000256" key="3">
    <source>
        <dbReference type="ARBA" id="ARBA00023295"/>
    </source>
</evidence>
<evidence type="ECO:0000256" key="2">
    <source>
        <dbReference type="ARBA" id="ARBA00022801"/>
    </source>
</evidence>
<dbReference type="FunFam" id="3.40.50.1700:FF:000001">
    <property type="entry name" value="probable beta-D-xylosidase 2"/>
    <property type="match status" value="1"/>
</dbReference>
<dbReference type="GO" id="GO:0005773">
    <property type="term" value="C:vacuole"/>
    <property type="evidence" value="ECO:0007669"/>
    <property type="project" value="EnsemblPlants"/>
</dbReference>
<dbReference type="InterPro" id="IPR036962">
    <property type="entry name" value="Glyco_hydro_3_N_sf"/>
</dbReference>
<dbReference type="AlphaFoldDB" id="A0A9R1PU63"/>
<dbReference type="SUPFAM" id="SSF51445">
    <property type="entry name" value="(Trans)glycosidases"/>
    <property type="match status" value="1"/>
</dbReference>
<dbReference type="InterPro" id="IPR002772">
    <property type="entry name" value="Glyco_hydro_3_C"/>
</dbReference>
<dbReference type="GO" id="GO:0046556">
    <property type="term" value="F:alpha-L-arabinofuranosidase activity"/>
    <property type="evidence" value="ECO:0007669"/>
    <property type="project" value="TreeGrafter"/>
</dbReference>
<dbReference type="SUPFAM" id="SSF52279">
    <property type="entry name" value="Beta-D-glucan exohydrolase, C-terminal domain"/>
    <property type="match status" value="1"/>
</dbReference>
<dbReference type="InterPro" id="IPR036881">
    <property type="entry name" value="Glyco_hydro_3_C_sf"/>
</dbReference>
<sequence>MAPPFPLILLLLVAVAGAGADAAAPPNGHACASAEANSYAFCDASLPFPVRARALVSLLTLDEKIAQLSNTAAGVPRLGVPPYEWWSESLHGLADNGPGVNFSSGPVAAATIFPQVILSAAAFNRSLWRAVAEAVAVEARAMHNAGQAGLTYWAPNINVFRDPRWGRGQETPGEDPAMIAAYSVEYVKGFQGEYGDGREGRMMLSACCIQEGRASCLMCSYNQVNGVPACAHKDLLQKIRDEWGFKGYIVSDCDAVAIIHENQTYTSSDEDSVAIVLKAGMDVNCGSFLIRHTKSAIEKGKIQEEDINHALYNLFSVQLRLGLFEKTSENQWFTRLGPSNVCTKEHRELAAEAVRQGTVLLKNDNSFLPLKRSEVSHIAIIGAAANDAYIMGGDYTGVPCDPITFLKGMQAFVPQTTVAGGCKNVSCDSTDGFGEAIEVAKRADIVVVIAGLNLTQETEDLDRVTLLLPGKQQDLVNIIASVTKKPIVLVITGGGPVDVSFAKQDPRIASVLWIGYPGEVGGQVLPEILFGEYNPGGKLTMTWYPESFTAVPMTDMNMRADPSRGYPGRTYRFYTGDVVYGFGYGLSYTKYSYNFLQGPNRISLSHSPVPGLISRKPAYTRRDGLDYVQVEDIASCESLVFSVHISVTNEGAMDGSHAVLLFTRSKSRVPGFPLKQLVGFERVYTAAGRSTNVEIKVDPCKHMSAANTEGRRVLLLGSHHVMVGDEVHEFVIEA</sequence>
<gene>
    <name evidence="6" type="ORF">TRITD_2Bv1G184010</name>
</gene>
<dbReference type="Pfam" id="PF00933">
    <property type="entry name" value="Glyco_hydro_3"/>
    <property type="match status" value="2"/>
</dbReference>